<sequence length="92" mass="10586">IYGSETKLKYIINSGCSEDEERDIVLWRFADLIDSMNMSEVMVMMKIENKNIDEISVTLDFNASGICNELTCSLFYNIADIVERFQLALFLT</sequence>
<name>A0ACA9SNA5_9GLOM</name>
<feature type="non-terminal residue" evidence="1">
    <location>
        <position position="1"/>
    </location>
</feature>
<evidence type="ECO:0000313" key="2">
    <source>
        <dbReference type="Proteomes" id="UP000789920"/>
    </source>
</evidence>
<gene>
    <name evidence="1" type="ORF">RPERSI_LOCUS32919</name>
</gene>
<dbReference type="EMBL" id="CAJVQC010139756">
    <property type="protein sequence ID" value="CAG8843773.1"/>
    <property type="molecule type" value="Genomic_DNA"/>
</dbReference>
<accession>A0ACA9SNA5</accession>
<keyword evidence="2" id="KW-1185">Reference proteome</keyword>
<organism evidence="1 2">
    <name type="scientific">Racocetra persica</name>
    <dbReference type="NCBI Taxonomy" id="160502"/>
    <lineage>
        <taxon>Eukaryota</taxon>
        <taxon>Fungi</taxon>
        <taxon>Fungi incertae sedis</taxon>
        <taxon>Mucoromycota</taxon>
        <taxon>Glomeromycotina</taxon>
        <taxon>Glomeromycetes</taxon>
        <taxon>Diversisporales</taxon>
        <taxon>Gigasporaceae</taxon>
        <taxon>Racocetra</taxon>
    </lineage>
</organism>
<feature type="non-terminal residue" evidence="1">
    <location>
        <position position="92"/>
    </location>
</feature>
<proteinExistence type="predicted"/>
<reference evidence="1" key="1">
    <citation type="submission" date="2021-06" db="EMBL/GenBank/DDBJ databases">
        <authorList>
            <person name="Kallberg Y."/>
            <person name="Tangrot J."/>
            <person name="Rosling A."/>
        </authorList>
    </citation>
    <scope>NUCLEOTIDE SEQUENCE</scope>
    <source>
        <strain evidence="1">MA461A</strain>
    </source>
</reference>
<evidence type="ECO:0000313" key="1">
    <source>
        <dbReference type="EMBL" id="CAG8843773.1"/>
    </source>
</evidence>
<comment type="caution">
    <text evidence="1">The sequence shown here is derived from an EMBL/GenBank/DDBJ whole genome shotgun (WGS) entry which is preliminary data.</text>
</comment>
<protein>
    <submittedName>
        <fullName evidence="1">22281_t:CDS:1</fullName>
    </submittedName>
</protein>
<dbReference type="Proteomes" id="UP000789920">
    <property type="component" value="Unassembled WGS sequence"/>
</dbReference>